<name>A0A098S435_9BACT</name>
<accession>A0A098S435</accession>
<dbReference type="STRING" id="1524460.IX84_25435"/>
<dbReference type="InterPro" id="IPR023996">
    <property type="entry name" value="TonB-dep_OMP_SusC/RagA"/>
</dbReference>
<evidence type="ECO:0000256" key="9">
    <source>
        <dbReference type="RuleBase" id="RU003357"/>
    </source>
</evidence>
<feature type="domain" description="TonB-dependent receptor plug" evidence="12">
    <location>
        <begin position="116"/>
        <end position="235"/>
    </location>
</feature>
<evidence type="ECO:0008006" key="15">
    <source>
        <dbReference type="Google" id="ProtNLM"/>
    </source>
</evidence>
<evidence type="ECO:0000256" key="1">
    <source>
        <dbReference type="ARBA" id="ARBA00004571"/>
    </source>
</evidence>
<dbReference type="Pfam" id="PF00593">
    <property type="entry name" value="TonB_dep_Rec_b-barrel"/>
    <property type="match status" value="1"/>
</dbReference>
<dbReference type="InterPro" id="IPR023997">
    <property type="entry name" value="TonB-dep_OMP_SusC/RagA_CS"/>
</dbReference>
<evidence type="ECO:0000256" key="2">
    <source>
        <dbReference type="ARBA" id="ARBA00022448"/>
    </source>
</evidence>
<dbReference type="GO" id="GO:0009279">
    <property type="term" value="C:cell outer membrane"/>
    <property type="evidence" value="ECO:0007669"/>
    <property type="project" value="UniProtKB-SubCell"/>
</dbReference>
<keyword evidence="2 8" id="KW-0813">Transport</keyword>
<keyword evidence="6 8" id="KW-0472">Membrane</keyword>
<keyword evidence="5 9" id="KW-0798">TonB box</keyword>
<dbReference type="NCBIfam" id="TIGR04056">
    <property type="entry name" value="OMP_RagA_SusC"/>
    <property type="match status" value="1"/>
</dbReference>
<dbReference type="AlphaFoldDB" id="A0A098S435"/>
<dbReference type="OrthoDB" id="9768177at2"/>
<keyword evidence="4 8" id="KW-0812">Transmembrane</keyword>
<dbReference type="InterPro" id="IPR036942">
    <property type="entry name" value="Beta-barrel_TonB_sf"/>
</dbReference>
<keyword evidence="3 8" id="KW-1134">Transmembrane beta strand</keyword>
<keyword evidence="7 8" id="KW-0998">Cell outer membrane</keyword>
<evidence type="ECO:0000259" key="12">
    <source>
        <dbReference type="Pfam" id="PF07715"/>
    </source>
</evidence>
<keyword evidence="10" id="KW-0732">Signal</keyword>
<comment type="caution">
    <text evidence="13">The sequence shown here is derived from an EMBL/GenBank/DDBJ whole genome shotgun (WGS) entry which is preliminary data.</text>
</comment>
<dbReference type="PROSITE" id="PS52016">
    <property type="entry name" value="TONB_DEPENDENT_REC_3"/>
    <property type="match status" value="1"/>
</dbReference>
<comment type="subcellular location">
    <subcellularLocation>
        <location evidence="1 8">Cell outer membrane</location>
        <topology evidence="1 8">Multi-pass membrane protein</topology>
    </subcellularLocation>
</comment>
<dbReference type="Proteomes" id="UP000029736">
    <property type="component" value="Unassembled WGS sequence"/>
</dbReference>
<organism evidence="13 14">
    <name type="scientific">Phaeodactylibacter xiamenensis</name>
    <dbReference type="NCBI Taxonomy" id="1524460"/>
    <lineage>
        <taxon>Bacteria</taxon>
        <taxon>Pseudomonadati</taxon>
        <taxon>Bacteroidota</taxon>
        <taxon>Saprospiria</taxon>
        <taxon>Saprospirales</taxon>
        <taxon>Haliscomenobacteraceae</taxon>
        <taxon>Phaeodactylibacter</taxon>
    </lineage>
</organism>
<dbReference type="EMBL" id="JPOS01000083">
    <property type="protein sequence ID" value="KGE85947.1"/>
    <property type="molecule type" value="Genomic_DNA"/>
</dbReference>
<dbReference type="Gene3D" id="2.170.130.10">
    <property type="entry name" value="TonB-dependent receptor, plug domain"/>
    <property type="match status" value="1"/>
</dbReference>
<dbReference type="InterPro" id="IPR037066">
    <property type="entry name" value="Plug_dom_sf"/>
</dbReference>
<dbReference type="InterPro" id="IPR000531">
    <property type="entry name" value="Beta-barrel_TonB"/>
</dbReference>
<feature type="chain" id="PRO_5001939837" description="TonB-dependent receptor plug domain-containing protein" evidence="10">
    <location>
        <begin position="21"/>
        <end position="994"/>
    </location>
</feature>
<dbReference type="Pfam" id="PF07715">
    <property type="entry name" value="Plug"/>
    <property type="match status" value="1"/>
</dbReference>
<evidence type="ECO:0000256" key="3">
    <source>
        <dbReference type="ARBA" id="ARBA00022452"/>
    </source>
</evidence>
<evidence type="ECO:0000256" key="5">
    <source>
        <dbReference type="ARBA" id="ARBA00023077"/>
    </source>
</evidence>
<reference evidence="13 14" key="1">
    <citation type="journal article" date="2014" name="Int. J. Syst. Evol. Microbiol.">
        <title>Phaeodactylibacter xiamenensis gen. nov., sp. nov., a member of the family Saprospiraceae isolated from the marine alga Phaeodactylum tricornutum.</title>
        <authorList>
            <person name="Chen Z.Jr."/>
            <person name="Lei X."/>
            <person name="Lai Q."/>
            <person name="Li Y."/>
            <person name="Zhang B."/>
            <person name="Zhang J."/>
            <person name="Zhang H."/>
            <person name="Yang L."/>
            <person name="Zheng W."/>
            <person name="Tian Y."/>
            <person name="Yu Z."/>
            <person name="Xu H.Jr."/>
            <person name="Zheng T."/>
        </authorList>
    </citation>
    <scope>NUCLEOTIDE SEQUENCE [LARGE SCALE GENOMIC DNA]</scope>
    <source>
        <strain evidence="13 14">KD52</strain>
    </source>
</reference>
<evidence type="ECO:0000256" key="6">
    <source>
        <dbReference type="ARBA" id="ARBA00023136"/>
    </source>
</evidence>
<dbReference type="InterPro" id="IPR039426">
    <property type="entry name" value="TonB-dep_rcpt-like"/>
</dbReference>
<evidence type="ECO:0000256" key="10">
    <source>
        <dbReference type="SAM" id="SignalP"/>
    </source>
</evidence>
<comment type="similarity">
    <text evidence="8 9">Belongs to the TonB-dependent receptor family.</text>
</comment>
<keyword evidence="14" id="KW-1185">Reference proteome</keyword>
<proteinExistence type="inferred from homology"/>
<dbReference type="SUPFAM" id="SSF49464">
    <property type="entry name" value="Carboxypeptidase regulatory domain-like"/>
    <property type="match status" value="1"/>
</dbReference>
<dbReference type="SUPFAM" id="SSF56935">
    <property type="entry name" value="Porins"/>
    <property type="match status" value="1"/>
</dbReference>
<feature type="signal peptide" evidence="10">
    <location>
        <begin position="1"/>
        <end position="20"/>
    </location>
</feature>
<feature type="domain" description="TonB-dependent receptor-like beta-barrel" evidence="11">
    <location>
        <begin position="326"/>
        <end position="801"/>
    </location>
</feature>
<protein>
    <recommendedName>
        <fullName evidence="15">TonB-dependent receptor plug domain-containing protein</fullName>
    </recommendedName>
</protein>
<evidence type="ECO:0000256" key="7">
    <source>
        <dbReference type="ARBA" id="ARBA00023237"/>
    </source>
</evidence>
<dbReference type="Pfam" id="PF13715">
    <property type="entry name" value="CarbopepD_reg_2"/>
    <property type="match status" value="1"/>
</dbReference>
<evidence type="ECO:0000313" key="13">
    <source>
        <dbReference type="EMBL" id="KGE85947.1"/>
    </source>
</evidence>
<evidence type="ECO:0000256" key="4">
    <source>
        <dbReference type="ARBA" id="ARBA00022692"/>
    </source>
</evidence>
<dbReference type="RefSeq" id="WP_044226986.1">
    <property type="nucleotide sequence ID" value="NZ_JBKAGJ010000022.1"/>
</dbReference>
<dbReference type="Gene3D" id="2.40.170.20">
    <property type="entry name" value="TonB-dependent receptor, beta-barrel domain"/>
    <property type="match status" value="1"/>
</dbReference>
<evidence type="ECO:0000259" key="11">
    <source>
        <dbReference type="Pfam" id="PF00593"/>
    </source>
</evidence>
<dbReference type="NCBIfam" id="TIGR04057">
    <property type="entry name" value="SusC_RagA_signa"/>
    <property type="match status" value="1"/>
</dbReference>
<evidence type="ECO:0000313" key="14">
    <source>
        <dbReference type="Proteomes" id="UP000029736"/>
    </source>
</evidence>
<dbReference type="InterPro" id="IPR012910">
    <property type="entry name" value="Plug_dom"/>
</dbReference>
<gene>
    <name evidence="13" type="ORF">IX84_25435</name>
</gene>
<dbReference type="Gene3D" id="2.60.40.1120">
    <property type="entry name" value="Carboxypeptidase-like, regulatory domain"/>
    <property type="match status" value="1"/>
</dbReference>
<dbReference type="InterPro" id="IPR008969">
    <property type="entry name" value="CarboxyPept-like_regulatory"/>
</dbReference>
<evidence type="ECO:0000256" key="8">
    <source>
        <dbReference type="PROSITE-ProRule" id="PRU01360"/>
    </source>
</evidence>
<sequence length="994" mass="109673">MSNTKATFVILLCSVFLAHAQSGFLIEGYVSDPEGKPLTGVSVFPLDQTNKGTPTDALGYFKLMLIANVDSIRITSTGFQPQTVSIFREMPMRIELQPAVFQLEEVFVTGFGQQSARSVTGAISKTGPAAFERMPLNSWQLGLQGQLPGVTITPASGGQAAASSIRVRGVHSISAGNQPLIVIDGMIMPAQNGSWTLGFQTNPLQTLNPEDIASVEVLKDAASAAIFGAQAGNGVLLITTKTGKPGAPRLRAGYFAGFSEASQRYDVLNGREYATLWNQAAENTGFSNLIYNVDAQPDTDWQSLILQRGFQHQAYASFSGGNEQTQYYVSANYKDEDGYLITTNLERLNLRANIRHQFSPEWTAGLNLAPSRAAQRYTGHQFLGSPHAWSAWFLPNTKAFDEQGELIRTPLRTSLGLGGINGNPLVVLKDQEMRLETQQILGGSYVEFAPLPQLRFRSTLAVEQTYEQEQGYDGPATFFGRFGGSASRLHQQLNSLQWSSQATWAPLRSGAHNLEVIAGMQYLKSDFTVDFASGGPVDDRSRVLTATSQINEYFSEAQAAEFFGYFSQLHYQFKEKWLATLSARYDGSTRFGRDEQFGFFPALGVGRILIDHTLNRHTGLQYLKVRGSIGETGNAAIEDLAAYSLVNPRGSYLGQSSITLQSLGNPQLGWEETVQLDIGLDFAFWQSRLSGTLGFFNRNTSDLLLQAPVPATNGINTIWRNAGTIRNTGIELELRGKVVEGPLSWDISANATWLRNEVVALPDTDGDGTDNDLLFNNYNLFRPGEPAGAFYLIRYAGVDPGNGDALFYQKDGSTTNQAALASREVVGSPIPDVSGGLQHRVRYGPLSLTAFFHFKVGHQAYLNDFMHLEENFSTGNFNQLRTQLNAWTPENTNTDVPQARLFQPNGNQMSTRYLHDADFLRLQNLTLSYDWRLKRDANVKMRVYASAQNLWTWTRYQGLDPNSEFYNIQSGAQGGRLYNLPAARAFILGLETEW</sequence>